<name>A0AAD4XXR8_9MAGN</name>
<dbReference type="InterPro" id="IPR031052">
    <property type="entry name" value="FHY3/FAR1"/>
</dbReference>
<dbReference type="GO" id="GO:0005634">
    <property type="term" value="C:nucleus"/>
    <property type="evidence" value="ECO:0007669"/>
    <property type="project" value="UniProtKB-SubCell"/>
</dbReference>
<evidence type="ECO:0000313" key="9">
    <source>
        <dbReference type="EMBL" id="KAI3960200.1"/>
    </source>
</evidence>
<evidence type="ECO:0000256" key="7">
    <source>
        <dbReference type="SAM" id="MobiDB-lite"/>
    </source>
</evidence>
<feature type="region of interest" description="Disordered" evidence="7">
    <location>
        <begin position="158"/>
        <end position="179"/>
    </location>
</feature>
<comment type="subcellular location">
    <subcellularLocation>
        <location evidence="6">Nucleus</location>
    </subcellularLocation>
</comment>
<gene>
    <name evidence="9" type="ORF">MKW98_016924</name>
</gene>
<dbReference type="SMART" id="SM00575">
    <property type="entry name" value="ZnF_PMZ"/>
    <property type="match status" value="1"/>
</dbReference>
<dbReference type="PANTHER" id="PTHR31669:SF283">
    <property type="entry name" value="PROTEIN FAR1-RELATED SEQUENCE"/>
    <property type="match status" value="1"/>
</dbReference>
<comment type="function">
    <text evidence="6">Putative transcription activator involved in regulating light control of development.</text>
</comment>
<dbReference type="Pfam" id="PF03101">
    <property type="entry name" value="FAR1"/>
    <property type="match status" value="1"/>
</dbReference>
<comment type="similarity">
    <text evidence="1 6">Belongs to the FHY3/FAR1 family.</text>
</comment>
<dbReference type="Pfam" id="PF04434">
    <property type="entry name" value="SWIM"/>
    <property type="match status" value="1"/>
</dbReference>
<keyword evidence="6" id="KW-0539">Nucleus</keyword>
<evidence type="ECO:0000256" key="6">
    <source>
        <dbReference type="RuleBase" id="RU367018"/>
    </source>
</evidence>
<keyword evidence="3 5" id="KW-0863">Zinc-finger</keyword>
<keyword evidence="2 6" id="KW-0479">Metal-binding</keyword>
<proteinExistence type="inferred from homology"/>
<dbReference type="Proteomes" id="UP001202328">
    <property type="component" value="Unassembled WGS sequence"/>
</dbReference>
<dbReference type="InterPro" id="IPR018289">
    <property type="entry name" value="MULE_transposase_dom"/>
</dbReference>
<evidence type="ECO:0000256" key="4">
    <source>
        <dbReference type="ARBA" id="ARBA00022833"/>
    </source>
</evidence>
<dbReference type="GO" id="GO:0008270">
    <property type="term" value="F:zinc ion binding"/>
    <property type="evidence" value="ECO:0007669"/>
    <property type="project" value="UniProtKB-UniRule"/>
</dbReference>
<dbReference type="PANTHER" id="PTHR31669">
    <property type="entry name" value="PROTEIN FAR1-RELATED SEQUENCE 10-RELATED"/>
    <property type="match status" value="1"/>
</dbReference>
<evidence type="ECO:0000256" key="1">
    <source>
        <dbReference type="ARBA" id="ARBA00005889"/>
    </source>
</evidence>
<dbReference type="EMBL" id="JAJJMB010000948">
    <property type="protein sequence ID" value="KAI3960200.1"/>
    <property type="molecule type" value="Genomic_DNA"/>
</dbReference>
<organism evidence="9 10">
    <name type="scientific">Papaver atlanticum</name>
    <dbReference type="NCBI Taxonomy" id="357466"/>
    <lineage>
        <taxon>Eukaryota</taxon>
        <taxon>Viridiplantae</taxon>
        <taxon>Streptophyta</taxon>
        <taxon>Embryophyta</taxon>
        <taxon>Tracheophyta</taxon>
        <taxon>Spermatophyta</taxon>
        <taxon>Magnoliopsida</taxon>
        <taxon>Ranunculales</taxon>
        <taxon>Papaveraceae</taxon>
        <taxon>Papaveroideae</taxon>
        <taxon>Papaver</taxon>
    </lineage>
</organism>
<dbReference type="InterPro" id="IPR006564">
    <property type="entry name" value="Znf_PMZ"/>
</dbReference>
<evidence type="ECO:0000313" key="10">
    <source>
        <dbReference type="Proteomes" id="UP001202328"/>
    </source>
</evidence>
<keyword evidence="10" id="KW-1185">Reference proteome</keyword>
<keyword evidence="4 6" id="KW-0862">Zinc</keyword>
<comment type="caution">
    <text evidence="9">The sequence shown here is derived from an EMBL/GenBank/DDBJ whole genome shotgun (WGS) entry which is preliminary data.</text>
</comment>
<dbReference type="Pfam" id="PF10551">
    <property type="entry name" value="MULE"/>
    <property type="match status" value="1"/>
</dbReference>
<dbReference type="AlphaFoldDB" id="A0AAD4XXR8"/>
<accession>A0AAD4XXR8</accession>
<protein>
    <recommendedName>
        <fullName evidence="6">Protein FAR1-RELATED SEQUENCE</fullName>
    </recommendedName>
</protein>
<feature type="domain" description="SWIM-type" evidence="8">
    <location>
        <begin position="530"/>
        <end position="566"/>
    </location>
</feature>
<sequence>MEGVSVSSANDVTVVAVFADKAVTKETRVVSGELHGNAESEPKIGLTFDGIEEMFECYKNYGKRMGFSVKKKSNRKNVEGNLRSVTFCCAREGTPKTTARNPLRPHVSMRSGCKARLSARLNMVGGWEISVLALEHNHELNPNISRFVQYHRKPKCKDRGGDKISTSSVNEAGGNEKDSGNMIEQLRRLQLCKGDAQALMTFFSKMVAENIGFYFDVELNHEDRPKNVFWADGRSREVYKEFGEVVMFDTTCLANKYDLPFISFVGVNHHGQSLLLGCGLISNEDAQTFVWIFSKWLACMSGCAPQGIVTDQDSAMQNAIEIIFPQTKHRWCLWHVMKKLLDKLGKFGEHQAISVALKDAVFDTQSQDNFEQRWNEVVGKYGLEECNWLSELYNQRHLWVPCFVKNTFWAGMSTAQQNESMKPFFDGCIQSKTTLKEFVEQYESALRKKVVKEMKDDAESFSKLIPTVTSYPIEKQVQGVYTISKFKEFQVEVIGKMYCDFLQIEEGPMVKRYVIREDVWLEDFNKRMTFTVSFDERDCAVHCSCQMFEFQGILCRHAVNVLIHNDVRLLPDKYILRRWRKDVKRSYSKVKVSFNCLGNDIESVRRNELCSSFSKIAEWGTANDEQYSHIKRWLAYLENELKLGGRSCI</sequence>
<dbReference type="InterPro" id="IPR007527">
    <property type="entry name" value="Znf_SWIM"/>
</dbReference>
<dbReference type="InterPro" id="IPR004330">
    <property type="entry name" value="FAR1_DNA_bnd_dom"/>
</dbReference>
<dbReference type="GO" id="GO:0006355">
    <property type="term" value="P:regulation of DNA-templated transcription"/>
    <property type="evidence" value="ECO:0007669"/>
    <property type="project" value="UniProtKB-UniRule"/>
</dbReference>
<dbReference type="PROSITE" id="PS50966">
    <property type="entry name" value="ZF_SWIM"/>
    <property type="match status" value="1"/>
</dbReference>
<evidence type="ECO:0000256" key="2">
    <source>
        <dbReference type="ARBA" id="ARBA00022723"/>
    </source>
</evidence>
<evidence type="ECO:0000259" key="8">
    <source>
        <dbReference type="PROSITE" id="PS50966"/>
    </source>
</evidence>
<evidence type="ECO:0000256" key="3">
    <source>
        <dbReference type="ARBA" id="ARBA00022771"/>
    </source>
</evidence>
<evidence type="ECO:0000256" key="5">
    <source>
        <dbReference type="PROSITE-ProRule" id="PRU00325"/>
    </source>
</evidence>
<reference evidence="9" key="1">
    <citation type="submission" date="2022-04" db="EMBL/GenBank/DDBJ databases">
        <title>A functionally conserved STORR gene fusion in Papaver species that diverged 16.8 million years ago.</title>
        <authorList>
            <person name="Catania T."/>
        </authorList>
    </citation>
    <scope>NUCLEOTIDE SEQUENCE</scope>
    <source>
        <strain evidence="9">S-188037</strain>
    </source>
</reference>